<dbReference type="WBParaSite" id="MCU_001616-RA">
    <property type="protein sequence ID" value="MCU_001616-RA"/>
    <property type="gene ID" value="MCU_001616"/>
</dbReference>
<sequence length="89" mass="10287">MQPSTGCFFEFRALDSRFTRTSIYSHHFADLVAEFQASFFFVHQSSPMELVHEAICEDMTGPHLVSYIRDCDNVLQRVDKPSDNAQGYY</sequence>
<protein>
    <submittedName>
        <fullName evidence="1">RGS domain-containing protein</fullName>
    </submittedName>
</protein>
<accession>A0A5K3ENZ4</accession>
<dbReference type="AlphaFoldDB" id="A0A5K3ENZ4"/>
<organism evidence="1">
    <name type="scientific">Mesocestoides corti</name>
    <name type="common">Flatworm</name>
    <dbReference type="NCBI Taxonomy" id="53468"/>
    <lineage>
        <taxon>Eukaryota</taxon>
        <taxon>Metazoa</taxon>
        <taxon>Spiralia</taxon>
        <taxon>Lophotrochozoa</taxon>
        <taxon>Platyhelminthes</taxon>
        <taxon>Cestoda</taxon>
        <taxon>Eucestoda</taxon>
        <taxon>Cyclophyllidea</taxon>
        <taxon>Mesocestoididae</taxon>
        <taxon>Mesocestoides</taxon>
    </lineage>
</organism>
<evidence type="ECO:0000313" key="1">
    <source>
        <dbReference type="WBParaSite" id="MCU_001616-RA"/>
    </source>
</evidence>
<proteinExistence type="predicted"/>
<reference evidence="1" key="1">
    <citation type="submission" date="2019-11" db="UniProtKB">
        <authorList>
            <consortium name="WormBaseParasite"/>
        </authorList>
    </citation>
    <scope>IDENTIFICATION</scope>
</reference>
<name>A0A5K3ENZ4_MESCO</name>